<dbReference type="Pfam" id="PF10557">
    <property type="entry name" value="Cullin_Nedd8"/>
    <property type="match status" value="1"/>
</dbReference>
<dbReference type="Gene3D" id="3.30.230.130">
    <property type="entry name" value="Cullin, Chain C, Domain 2"/>
    <property type="match status" value="1"/>
</dbReference>
<name>A0ABR2Z3J4_9CHLO</name>
<organism evidence="5 6">
    <name type="scientific">Coccomyxa subellipsoidea</name>
    <dbReference type="NCBI Taxonomy" id="248742"/>
    <lineage>
        <taxon>Eukaryota</taxon>
        <taxon>Viridiplantae</taxon>
        <taxon>Chlorophyta</taxon>
        <taxon>core chlorophytes</taxon>
        <taxon>Trebouxiophyceae</taxon>
        <taxon>Trebouxiophyceae incertae sedis</taxon>
        <taxon>Coccomyxaceae</taxon>
        <taxon>Coccomyxa</taxon>
    </lineage>
</organism>
<keyword evidence="6" id="KW-1185">Reference proteome</keyword>
<dbReference type="EMBL" id="JALJOT010000001">
    <property type="protein sequence ID" value="KAK9918494.1"/>
    <property type="molecule type" value="Genomic_DNA"/>
</dbReference>
<evidence type="ECO:0000256" key="3">
    <source>
        <dbReference type="RuleBase" id="RU003829"/>
    </source>
</evidence>
<proteinExistence type="inferred from homology"/>
<dbReference type="InterPro" id="IPR019559">
    <property type="entry name" value="Cullin_neddylation_domain"/>
</dbReference>
<dbReference type="Pfam" id="PF26557">
    <property type="entry name" value="Cullin_AB"/>
    <property type="match status" value="1"/>
</dbReference>
<gene>
    <name evidence="5" type="ORF">WJX75_004492</name>
</gene>
<evidence type="ECO:0000256" key="2">
    <source>
        <dbReference type="PROSITE-ProRule" id="PRU00330"/>
    </source>
</evidence>
<protein>
    <recommendedName>
        <fullName evidence="4">Cullin family profile domain-containing protein</fullName>
    </recommendedName>
</protein>
<dbReference type="SMART" id="SM00884">
    <property type="entry name" value="Cullin_Nedd8"/>
    <property type="match status" value="1"/>
</dbReference>
<accession>A0ABR2Z3J4</accession>
<dbReference type="PROSITE" id="PS50069">
    <property type="entry name" value="CULLIN_2"/>
    <property type="match status" value="1"/>
</dbReference>
<evidence type="ECO:0000313" key="6">
    <source>
        <dbReference type="Proteomes" id="UP001491310"/>
    </source>
</evidence>
<dbReference type="SUPFAM" id="SSF75632">
    <property type="entry name" value="Cullin homology domain"/>
    <property type="match status" value="1"/>
</dbReference>
<dbReference type="InterPro" id="IPR016159">
    <property type="entry name" value="Cullin_repeat-like_dom_sf"/>
</dbReference>
<dbReference type="InterPro" id="IPR001373">
    <property type="entry name" value="Cullin_N"/>
</dbReference>
<dbReference type="SUPFAM" id="SSF74788">
    <property type="entry name" value="Cullin repeat-like"/>
    <property type="match status" value="1"/>
</dbReference>
<evidence type="ECO:0000313" key="5">
    <source>
        <dbReference type="EMBL" id="KAK9918494.1"/>
    </source>
</evidence>
<evidence type="ECO:0000256" key="1">
    <source>
        <dbReference type="ARBA" id="ARBA00006019"/>
    </source>
</evidence>
<dbReference type="Proteomes" id="UP001491310">
    <property type="component" value="Unassembled WGS sequence"/>
</dbReference>
<dbReference type="InterPro" id="IPR036388">
    <property type="entry name" value="WH-like_DNA-bd_sf"/>
</dbReference>
<dbReference type="Gene3D" id="1.10.10.10">
    <property type="entry name" value="Winged helix-like DNA-binding domain superfamily/Winged helix DNA-binding domain"/>
    <property type="match status" value="1"/>
</dbReference>
<dbReference type="Gene3D" id="1.20.1310.10">
    <property type="entry name" value="Cullin Repeats"/>
    <property type="match status" value="4"/>
</dbReference>
<dbReference type="InterPro" id="IPR036390">
    <property type="entry name" value="WH_DNA-bd_sf"/>
</dbReference>
<comment type="caution">
    <text evidence="5">The sequence shown here is derived from an EMBL/GenBank/DDBJ whole genome shotgun (WGS) entry which is preliminary data.</text>
</comment>
<dbReference type="PANTHER" id="PTHR11932">
    <property type="entry name" value="CULLIN"/>
    <property type="match status" value="1"/>
</dbReference>
<dbReference type="InterPro" id="IPR036317">
    <property type="entry name" value="Cullin_homology_sf"/>
</dbReference>
<dbReference type="InterPro" id="IPR016158">
    <property type="entry name" value="Cullin_homology"/>
</dbReference>
<dbReference type="Pfam" id="PF00888">
    <property type="entry name" value="Cullin"/>
    <property type="match status" value="1"/>
</dbReference>
<evidence type="ECO:0000259" key="4">
    <source>
        <dbReference type="PROSITE" id="PS50069"/>
    </source>
</evidence>
<dbReference type="InterPro" id="IPR059120">
    <property type="entry name" value="Cullin-like_AB"/>
</dbReference>
<sequence>MSSGKKKGFKIEPFKHPVKMDPSYGEKTWKVLEDAIHEINNHNASGLSFEELYRNAYNMVINKFGDRLYNGLVETETAHLRQIAAKVEAAQGEGFLKELKLRWEHHNKSMQMVRDILMYMDRIYVKHQNKAPVTQLGLDLWRDCVVRRRGIRDRMLGMLLDLIHRERTGDIVDRALLRAITTMLMDLGPSVYSEDFEQHFLLKTAEFYQVEAQEYLGSSTCSDYLRKAERRLAEETERTINYLDPSSEPKVTRVVEDELVKKQMRALVEMEESGLVPMLQQDKYEDLGRMYTLFRRVEGALDLMRSVLGDHVKETGRRLINDPERTKDPVDFVHKLLEEKDKYDRIIGAAFNSDKSFHNVLNTAFEHFLNLSPRAPEYISLFMDDQLRKALKGSNEDDVDATLDRVMMLFRYLQEKDVFEKYYKQHLAKRLLSGRAVSDEAERSLLVKLKTECGYQFTSKLESMFTDIKTSRDTMQDYKSIRRAAATSAASSADDTDIDLFVQVLTTGSWPTQTAAKCNLPRELERCCEEFKAFYLASHSGRKLSWQTNMGHADMKASFGEKRHELNVSTYQMVILLLFNEADSLSYRDILSATGIPPADLKRSLQSLACVKGKNVLRKEPMSKDIGESDVFIYNAGFHSKFYKVKIGTVSAQKETEPEKQETRQKVEEDRKPQIEAAVVRIMKARRVLDHNSIVAEVTRQLSARFLPNPTVIKKRIESLIEREFLERDPNDRKLYRYLA</sequence>
<dbReference type="SUPFAM" id="SSF46785">
    <property type="entry name" value="Winged helix' DNA-binding domain"/>
    <property type="match status" value="1"/>
</dbReference>
<feature type="domain" description="Cullin family profile" evidence="4">
    <location>
        <begin position="374"/>
        <end position="609"/>
    </location>
</feature>
<dbReference type="SMART" id="SM00182">
    <property type="entry name" value="CULLIN"/>
    <property type="match status" value="1"/>
</dbReference>
<dbReference type="InterPro" id="IPR045093">
    <property type="entry name" value="Cullin"/>
</dbReference>
<comment type="similarity">
    <text evidence="1 2 3">Belongs to the cullin family.</text>
</comment>
<reference evidence="5 6" key="1">
    <citation type="journal article" date="2024" name="Nat. Commun.">
        <title>Phylogenomics reveals the evolutionary origins of lichenization in chlorophyte algae.</title>
        <authorList>
            <person name="Puginier C."/>
            <person name="Libourel C."/>
            <person name="Otte J."/>
            <person name="Skaloud P."/>
            <person name="Haon M."/>
            <person name="Grisel S."/>
            <person name="Petersen M."/>
            <person name="Berrin J.G."/>
            <person name="Delaux P.M."/>
            <person name="Dal Grande F."/>
            <person name="Keller J."/>
        </authorList>
    </citation>
    <scope>NUCLEOTIDE SEQUENCE [LARGE SCALE GENOMIC DNA]</scope>
    <source>
        <strain evidence="5 6">SAG 216-7</strain>
    </source>
</reference>